<evidence type="ECO:0008006" key="5">
    <source>
        <dbReference type="Google" id="ProtNLM"/>
    </source>
</evidence>
<dbReference type="AlphaFoldDB" id="A0A2M7S620"/>
<evidence type="ECO:0000256" key="1">
    <source>
        <dbReference type="ARBA" id="ARBA00005846"/>
    </source>
</evidence>
<accession>A0A2M7S620</accession>
<evidence type="ECO:0000313" key="4">
    <source>
        <dbReference type="Proteomes" id="UP000229307"/>
    </source>
</evidence>
<dbReference type="Gene3D" id="2.40.160.60">
    <property type="entry name" value="Outer membrane protein transport protein (OMPP1/FadL/TodX)"/>
    <property type="match status" value="1"/>
</dbReference>
<evidence type="ECO:0000313" key="3">
    <source>
        <dbReference type="EMBL" id="PIZ14858.1"/>
    </source>
</evidence>
<dbReference type="EMBL" id="PFMR01000298">
    <property type="protein sequence ID" value="PIZ14858.1"/>
    <property type="molecule type" value="Genomic_DNA"/>
</dbReference>
<keyword evidence="2" id="KW-0732">Signal</keyword>
<comment type="caution">
    <text evidence="3">The sequence shown here is derived from an EMBL/GenBank/DDBJ whole genome shotgun (WGS) entry which is preliminary data.</text>
</comment>
<name>A0A2M7S620_9BACT</name>
<organism evidence="3 4">
    <name type="scientific">Candidatus Desantisbacteria bacterium CG_4_10_14_0_8_um_filter_48_22</name>
    <dbReference type="NCBI Taxonomy" id="1974543"/>
    <lineage>
        <taxon>Bacteria</taxon>
        <taxon>Candidatus Desantisiibacteriota</taxon>
    </lineage>
</organism>
<sequence length="330" mass="35084">MKIFAKITALLLVAAVCVAPAFAGEQDKGTAGLQFLKMEAGARPVAMGSAFVAAADDINASYWNPAGLIEIDNKQVTFMHNVWVEGISAEYLAYAQPVERIKTVKIADGKGNIRSEDRKEKILAFGANFTYTGYGSIPKTLETAGGLYGGQDGTFTATDYAIGISAASKLLTSGSIGLTVKMVSSTIGDYSAFGAALDFGIIYTINDYLKAGFMLQNFGTTFRYLADGANVMFPSNIKAGVACKILNTKEHALMCLFDVNAMTDNVTSVNAGVEYTFNNMISARVGYKGSEPAGITFGGGAQFLNYLVDYAFVPFGDLGTTHRISITAKF</sequence>
<proteinExistence type="inferred from homology"/>
<comment type="similarity">
    <text evidence="1">Belongs to the UPF0164 family.</text>
</comment>
<dbReference type="Pfam" id="PF03687">
    <property type="entry name" value="UPF0164"/>
    <property type="match status" value="1"/>
</dbReference>
<protein>
    <recommendedName>
        <fullName evidence="5">PorV/PorQ family protein</fullName>
    </recommendedName>
</protein>
<feature type="signal peptide" evidence="2">
    <location>
        <begin position="1"/>
        <end position="23"/>
    </location>
</feature>
<evidence type="ECO:0000256" key="2">
    <source>
        <dbReference type="SAM" id="SignalP"/>
    </source>
</evidence>
<feature type="chain" id="PRO_5014721226" description="PorV/PorQ family protein" evidence="2">
    <location>
        <begin position="24"/>
        <end position="330"/>
    </location>
</feature>
<gene>
    <name evidence="3" type="ORF">COY52_10925</name>
</gene>
<reference evidence="4" key="1">
    <citation type="submission" date="2017-09" db="EMBL/GenBank/DDBJ databases">
        <title>Depth-based differentiation of microbial function through sediment-hosted aquifers and enrichment of novel symbionts in the deep terrestrial subsurface.</title>
        <authorList>
            <person name="Probst A.J."/>
            <person name="Ladd B."/>
            <person name="Jarett J.K."/>
            <person name="Geller-Mcgrath D.E."/>
            <person name="Sieber C.M.K."/>
            <person name="Emerson J.B."/>
            <person name="Anantharaman K."/>
            <person name="Thomas B.C."/>
            <person name="Malmstrom R."/>
            <person name="Stieglmeier M."/>
            <person name="Klingl A."/>
            <person name="Woyke T."/>
            <person name="Ryan C.M."/>
            <person name="Banfield J.F."/>
        </authorList>
    </citation>
    <scope>NUCLEOTIDE SEQUENCE [LARGE SCALE GENOMIC DNA]</scope>
</reference>
<dbReference type="NCBIfam" id="NF033709">
    <property type="entry name" value="PorV_fam"/>
    <property type="match status" value="1"/>
</dbReference>
<dbReference type="InterPro" id="IPR005362">
    <property type="entry name" value="UPF0164"/>
</dbReference>
<dbReference type="Proteomes" id="UP000229307">
    <property type="component" value="Unassembled WGS sequence"/>
</dbReference>